<dbReference type="PANTHER" id="PTHR24414">
    <property type="entry name" value="F-BOX/KELCH-REPEAT PROTEIN SKIP4"/>
    <property type="match status" value="1"/>
</dbReference>
<organism evidence="3 4">
    <name type="scientific">Microthlaspi erraticum</name>
    <dbReference type="NCBI Taxonomy" id="1685480"/>
    <lineage>
        <taxon>Eukaryota</taxon>
        <taxon>Viridiplantae</taxon>
        <taxon>Streptophyta</taxon>
        <taxon>Embryophyta</taxon>
        <taxon>Tracheophyta</taxon>
        <taxon>Spermatophyta</taxon>
        <taxon>Magnoliopsida</taxon>
        <taxon>eudicotyledons</taxon>
        <taxon>Gunneridae</taxon>
        <taxon>Pentapetalae</taxon>
        <taxon>rosids</taxon>
        <taxon>malvids</taxon>
        <taxon>Brassicales</taxon>
        <taxon>Brassicaceae</taxon>
        <taxon>Coluteocarpeae</taxon>
        <taxon>Microthlaspi</taxon>
    </lineage>
</organism>
<protein>
    <submittedName>
        <fullName evidence="3">Uncharacterized protein</fullName>
    </submittedName>
</protein>
<evidence type="ECO:0000313" key="4">
    <source>
        <dbReference type="Proteomes" id="UP000467841"/>
    </source>
</evidence>
<dbReference type="OrthoDB" id="45365at2759"/>
<dbReference type="InterPro" id="IPR036047">
    <property type="entry name" value="F-box-like_dom_sf"/>
</dbReference>
<dbReference type="InterPro" id="IPR050354">
    <property type="entry name" value="F-box/kelch-repeat_ARATH"/>
</dbReference>
<dbReference type="Proteomes" id="UP000467841">
    <property type="component" value="Unassembled WGS sequence"/>
</dbReference>
<dbReference type="SUPFAM" id="SSF81383">
    <property type="entry name" value="F-box domain"/>
    <property type="match status" value="1"/>
</dbReference>
<accession>A0A6D2KE17</accession>
<dbReference type="Pfam" id="PF25210">
    <property type="entry name" value="Kelch_FKB95"/>
    <property type="match status" value="1"/>
</dbReference>
<evidence type="ECO:0000259" key="1">
    <source>
        <dbReference type="Pfam" id="PF00646"/>
    </source>
</evidence>
<dbReference type="Pfam" id="PF00646">
    <property type="entry name" value="F-box"/>
    <property type="match status" value="1"/>
</dbReference>
<dbReference type="CDD" id="cd22152">
    <property type="entry name" value="F-box_AtAFR-like"/>
    <property type="match status" value="1"/>
</dbReference>
<reference evidence="3" key="1">
    <citation type="submission" date="2020-01" db="EMBL/GenBank/DDBJ databases">
        <authorList>
            <person name="Mishra B."/>
        </authorList>
    </citation>
    <scope>NUCLEOTIDE SEQUENCE [LARGE SCALE GENOMIC DNA]</scope>
</reference>
<evidence type="ECO:0000259" key="2">
    <source>
        <dbReference type="Pfam" id="PF25210"/>
    </source>
</evidence>
<dbReference type="InterPro" id="IPR015915">
    <property type="entry name" value="Kelch-typ_b-propeller"/>
</dbReference>
<keyword evidence="4" id="KW-1185">Reference proteome</keyword>
<dbReference type="SUPFAM" id="SSF117281">
    <property type="entry name" value="Kelch motif"/>
    <property type="match status" value="1"/>
</dbReference>
<comment type="caution">
    <text evidence="3">The sequence shown here is derived from an EMBL/GenBank/DDBJ whole genome shotgun (WGS) entry which is preliminary data.</text>
</comment>
<proteinExistence type="predicted"/>
<dbReference type="SMART" id="SM00612">
    <property type="entry name" value="Kelch"/>
    <property type="match status" value="2"/>
</dbReference>
<dbReference type="InterPro" id="IPR006652">
    <property type="entry name" value="Kelch_1"/>
</dbReference>
<gene>
    <name evidence="3" type="ORF">MERR_LOCUS42491</name>
</gene>
<dbReference type="EMBL" id="CACVBM020001607">
    <property type="protein sequence ID" value="CAA7055255.1"/>
    <property type="molecule type" value="Genomic_DNA"/>
</dbReference>
<dbReference type="Gene3D" id="2.120.10.80">
    <property type="entry name" value="Kelch-type beta propeller"/>
    <property type="match status" value="1"/>
</dbReference>
<evidence type="ECO:0000313" key="3">
    <source>
        <dbReference type="EMBL" id="CAA7055255.1"/>
    </source>
</evidence>
<dbReference type="InterPro" id="IPR001810">
    <property type="entry name" value="F-box_dom"/>
</dbReference>
<dbReference type="InterPro" id="IPR057499">
    <property type="entry name" value="Kelch_FKB95"/>
</dbReference>
<feature type="domain" description="FKB95-like N-terminal Kelch" evidence="2">
    <location>
        <begin position="101"/>
        <end position="236"/>
    </location>
</feature>
<dbReference type="AlphaFoldDB" id="A0A6D2KE17"/>
<name>A0A6D2KE17_9BRAS</name>
<feature type="domain" description="F-box" evidence="1">
    <location>
        <begin position="35"/>
        <end position="76"/>
    </location>
</feature>
<sequence length="246" mass="26911">MSSSAAMNGEEPLFNGTKKQLSLALTQTSSQSTPLPSLPDDLLISCLARISSLHYPALSLVSKSFQSHLASPELYKTRSLLGRAESCLYICLKIRPYPTPFTLCPKPNRALTNDNTSEKEKNKSSGNILIPVSFPNTAHAHWKGVVAVGSSIYAIGGGNYDSPSSSVWVLDCRCHLWRKAPSMLVGRFCPTADVVDGKIYVAGGCEGLNSLNWMEVFDPKTQTWELVCCPLAEVWRRTRVDKKGSD</sequence>
<dbReference type="PANTHER" id="PTHR24414:SF184">
    <property type="entry name" value="GALACTOSE OXIDASE_KELCH REPEAT SUPERFAMILY PROTEIN"/>
    <property type="match status" value="1"/>
</dbReference>